<accession>A0A0T5VPC8</accession>
<comment type="caution">
    <text evidence="2">The sequence shown here is derived from an EMBL/GenBank/DDBJ whole genome shotgun (WGS) entry which is preliminary data.</text>
</comment>
<dbReference type="Proteomes" id="UP000051950">
    <property type="component" value="Unassembled WGS sequence"/>
</dbReference>
<dbReference type="AlphaFoldDB" id="A0A0T5VPC8"/>
<reference evidence="2 3" key="1">
    <citation type="submission" date="2015-11" db="EMBL/GenBank/DDBJ databases">
        <title>Sequence of Pedobacter ginsenosidimutans.</title>
        <authorList>
            <person name="Carson E."/>
            <person name="Keyser V."/>
            <person name="Newman J."/>
            <person name="Miller J."/>
        </authorList>
    </citation>
    <scope>NUCLEOTIDE SEQUENCE [LARGE SCALE GENOMIC DNA]</scope>
    <source>
        <strain evidence="2 3">KACC 14530</strain>
    </source>
</reference>
<dbReference type="RefSeq" id="WP_057932962.1">
    <property type="nucleotide sequence ID" value="NZ_LMZQ01000009.1"/>
</dbReference>
<feature type="transmembrane region" description="Helical" evidence="1">
    <location>
        <begin position="52"/>
        <end position="71"/>
    </location>
</feature>
<dbReference type="STRING" id="687842.ASU31_14275"/>
<evidence type="ECO:0008006" key="4">
    <source>
        <dbReference type="Google" id="ProtNLM"/>
    </source>
</evidence>
<keyword evidence="1" id="KW-0812">Transmembrane</keyword>
<gene>
    <name evidence="2" type="ORF">ASU31_14275</name>
</gene>
<dbReference type="InterPro" id="IPR029377">
    <property type="entry name" value="TMEM220"/>
</dbReference>
<dbReference type="OrthoDB" id="329078at2"/>
<feature type="transmembrane region" description="Helical" evidence="1">
    <location>
        <begin position="28"/>
        <end position="45"/>
    </location>
</feature>
<name>A0A0T5VPC8_9SPHI</name>
<keyword evidence="3" id="KW-1185">Reference proteome</keyword>
<dbReference type="EMBL" id="LMZQ01000009">
    <property type="protein sequence ID" value="KRT15513.1"/>
    <property type="molecule type" value="Genomic_DNA"/>
</dbReference>
<evidence type="ECO:0000313" key="3">
    <source>
        <dbReference type="Proteomes" id="UP000051950"/>
    </source>
</evidence>
<evidence type="ECO:0000256" key="1">
    <source>
        <dbReference type="SAM" id="Phobius"/>
    </source>
</evidence>
<feature type="transmembrane region" description="Helical" evidence="1">
    <location>
        <begin position="104"/>
        <end position="124"/>
    </location>
</feature>
<sequence length="126" mass="14247">MLLIILNIIFCISFLGFAYVNLNDNDAFLWVSIYLSAAICCGLAAAGKFYPFAYLFLTAFYLIYAAILFFAKDGVRDWITKYRRESLVQSMQATKPYIEQTREFFGLLIIAGALLINYFVSAGITS</sequence>
<proteinExistence type="predicted"/>
<keyword evidence="1" id="KW-0472">Membrane</keyword>
<dbReference type="Pfam" id="PF15071">
    <property type="entry name" value="TMEM220"/>
    <property type="match status" value="1"/>
</dbReference>
<keyword evidence="1" id="KW-1133">Transmembrane helix</keyword>
<evidence type="ECO:0000313" key="2">
    <source>
        <dbReference type="EMBL" id="KRT15513.1"/>
    </source>
</evidence>
<organism evidence="2 3">
    <name type="scientific">Pedobacter ginsenosidimutans</name>
    <dbReference type="NCBI Taxonomy" id="687842"/>
    <lineage>
        <taxon>Bacteria</taxon>
        <taxon>Pseudomonadati</taxon>
        <taxon>Bacteroidota</taxon>
        <taxon>Sphingobacteriia</taxon>
        <taxon>Sphingobacteriales</taxon>
        <taxon>Sphingobacteriaceae</taxon>
        <taxon>Pedobacter</taxon>
    </lineage>
</organism>
<protein>
    <recommendedName>
        <fullName evidence="4">Transmembrane family 220, helix</fullName>
    </recommendedName>
</protein>